<dbReference type="AlphaFoldDB" id="A0A3N4R9G2"/>
<organism evidence="7 8">
    <name type="scientific">Kitasatospora cineracea</name>
    <dbReference type="NCBI Taxonomy" id="88074"/>
    <lineage>
        <taxon>Bacteria</taxon>
        <taxon>Bacillati</taxon>
        <taxon>Actinomycetota</taxon>
        <taxon>Actinomycetes</taxon>
        <taxon>Kitasatosporales</taxon>
        <taxon>Streptomycetaceae</taxon>
        <taxon>Kitasatospora</taxon>
    </lineage>
</organism>
<dbReference type="Gene3D" id="1.10.150.130">
    <property type="match status" value="1"/>
</dbReference>
<feature type="domain" description="Tyr recombinase" evidence="5">
    <location>
        <begin position="165"/>
        <end position="370"/>
    </location>
</feature>
<dbReference type="Pfam" id="PF00589">
    <property type="entry name" value="Phage_integrase"/>
    <property type="match status" value="1"/>
</dbReference>
<dbReference type="InterPro" id="IPR013762">
    <property type="entry name" value="Integrase-like_cat_sf"/>
</dbReference>
<name>A0A3N4R9G2_9ACTN</name>
<dbReference type="SUPFAM" id="SSF47823">
    <property type="entry name" value="lambda integrase-like, N-terminal domain"/>
    <property type="match status" value="1"/>
</dbReference>
<dbReference type="Proteomes" id="UP000266906">
    <property type="component" value="Unassembled WGS sequence"/>
</dbReference>
<dbReference type="RefSeq" id="WP_123821608.1">
    <property type="nucleotide sequence ID" value="NZ_RKQG01000004.1"/>
</dbReference>
<dbReference type="InterPro" id="IPR010998">
    <property type="entry name" value="Integrase_recombinase_N"/>
</dbReference>
<dbReference type="InterPro" id="IPR011010">
    <property type="entry name" value="DNA_brk_join_enz"/>
</dbReference>
<accession>A0A3N4R9G2</accession>
<dbReference type="PROSITE" id="PS51898">
    <property type="entry name" value="TYR_RECOMBINASE"/>
    <property type="match status" value="1"/>
</dbReference>
<evidence type="ECO:0000259" key="6">
    <source>
        <dbReference type="PROSITE" id="PS51900"/>
    </source>
</evidence>
<feature type="region of interest" description="Disordered" evidence="4">
    <location>
        <begin position="330"/>
        <end position="351"/>
    </location>
</feature>
<sequence length="385" mass="41457">MTFEGDAEVLDAELVEPEVLPALAEPAPRGRALVDRHTMLRPGQQVPTEEDRPRYSEADFRISQATADLQDQAAPENTSRQYRSARGQFTAWCDQQGRVPLPCTTATFTEYVGHLIQRGLAPSSVQVAMSAIRSWHPDGQQPGTKAASEMLRKHAKNWARRRRPRKAPAIKSDLLAQLLATCDGGTPADLRDACLLTVGWGMLARRSELAHLLIDDLVVEDDGVSVFVAFSKTDQDAKGQSTFVPANPADPAQCPVARTRAWLEELARLGVHDGPLFRALTTGGTLASRKVAERGDALSPDAIGAIVTRRGRRAGVALHLTAHGVRRGPAQEIADNGGDPTGQGRWKPGSTTVRKHYVEPAQGRTNNPIAALHAKRAAGPDGSAA</sequence>
<evidence type="ECO:0000256" key="1">
    <source>
        <dbReference type="ARBA" id="ARBA00023125"/>
    </source>
</evidence>
<evidence type="ECO:0000256" key="3">
    <source>
        <dbReference type="PROSITE-ProRule" id="PRU01248"/>
    </source>
</evidence>
<dbReference type="GO" id="GO:0006310">
    <property type="term" value="P:DNA recombination"/>
    <property type="evidence" value="ECO:0007669"/>
    <property type="project" value="UniProtKB-KW"/>
</dbReference>
<dbReference type="PROSITE" id="PS51900">
    <property type="entry name" value="CB"/>
    <property type="match status" value="1"/>
</dbReference>
<keyword evidence="8" id="KW-1185">Reference proteome</keyword>
<keyword evidence="2" id="KW-0233">DNA recombination</keyword>
<gene>
    <name evidence="7" type="ORF">EDD38_7396</name>
</gene>
<comment type="caution">
    <text evidence="7">The sequence shown here is derived from an EMBL/GenBank/DDBJ whole genome shotgun (WGS) entry which is preliminary data.</text>
</comment>
<reference evidence="7 8" key="1">
    <citation type="submission" date="2018-11" db="EMBL/GenBank/DDBJ databases">
        <title>Sequencing the genomes of 1000 actinobacteria strains.</title>
        <authorList>
            <person name="Klenk H.-P."/>
        </authorList>
    </citation>
    <scope>NUCLEOTIDE SEQUENCE [LARGE SCALE GENOMIC DNA]</scope>
    <source>
        <strain evidence="7 8">DSM 44781</strain>
    </source>
</reference>
<protein>
    <submittedName>
        <fullName evidence="7">Site-specific recombinase XerD</fullName>
    </submittedName>
</protein>
<evidence type="ECO:0000313" key="8">
    <source>
        <dbReference type="Proteomes" id="UP000266906"/>
    </source>
</evidence>
<feature type="region of interest" description="Disordered" evidence="4">
    <location>
        <begin position="35"/>
        <end position="55"/>
    </location>
</feature>
<dbReference type="CDD" id="cd00799">
    <property type="entry name" value="INT_Cre_C"/>
    <property type="match status" value="1"/>
</dbReference>
<dbReference type="Gene3D" id="1.10.443.10">
    <property type="entry name" value="Intergrase catalytic core"/>
    <property type="match status" value="1"/>
</dbReference>
<feature type="domain" description="Core-binding (CB)" evidence="6">
    <location>
        <begin position="67"/>
        <end position="140"/>
    </location>
</feature>
<keyword evidence="1 3" id="KW-0238">DNA-binding</keyword>
<dbReference type="InterPro" id="IPR052925">
    <property type="entry name" value="Phage_Integrase-like_Recomb"/>
</dbReference>
<evidence type="ECO:0000256" key="2">
    <source>
        <dbReference type="ARBA" id="ARBA00023172"/>
    </source>
</evidence>
<proteinExistence type="predicted"/>
<dbReference type="PANTHER" id="PTHR34605:SF4">
    <property type="entry name" value="DNA ADENINE METHYLTRANSFERASE"/>
    <property type="match status" value="1"/>
</dbReference>
<evidence type="ECO:0000259" key="5">
    <source>
        <dbReference type="PROSITE" id="PS51898"/>
    </source>
</evidence>
<dbReference type="SUPFAM" id="SSF56349">
    <property type="entry name" value="DNA breaking-rejoining enzymes"/>
    <property type="match status" value="1"/>
</dbReference>
<dbReference type="GO" id="GO:0003677">
    <property type="term" value="F:DNA binding"/>
    <property type="evidence" value="ECO:0007669"/>
    <property type="project" value="UniProtKB-UniRule"/>
</dbReference>
<evidence type="ECO:0000313" key="7">
    <source>
        <dbReference type="EMBL" id="RPE27251.1"/>
    </source>
</evidence>
<dbReference type="EMBL" id="RKQG01000004">
    <property type="protein sequence ID" value="RPE27251.1"/>
    <property type="molecule type" value="Genomic_DNA"/>
</dbReference>
<dbReference type="InterPro" id="IPR044068">
    <property type="entry name" value="CB"/>
</dbReference>
<dbReference type="InterPro" id="IPR002104">
    <property type="entry name" value="Integrase_catalytic"/>
</dbReference>
<dbReference type="GO" id="GO:0015074">
    <property type="term" value="P:DNA integration"/>
    <property type="evidence" value="ECO:0007669"/>
    <property type="project" value="InterPro"/>
</dbReference>
<evidence type="ECO:0000256" key="4">
    <source>
        <dbReference type="SAM" id="MobiDB-lite"/>
    </source>
</evidence>
<dbReference type="PANTHER" id="PTHR34605">
    <property type="entry name" value="PHAGE_INTEGRASE DOMAIN-CONTAINING PROTEIN"/>
    <property type="match status" value="1"/>
</dbReference>